<proteinExistence type="predicted"/>
<accession>A0A108U943</accession>
<sequence>MRAALAFTHKPLHSRYALPSPQPLSRKRERGFVRAPRRSTIRPKPPRHRAC</sequence>
<reference evidence="2 3" key="1">
    <citation type="journal article" date="2014" name="Genome Announc.">
        <title>Draft Genome Sequence of Lysobacter capsici AZ78, a Bacterium Antagonistic to Plant-Pathogenic Oomycetes.</title>
        <authorList>
            <person name="Puopolo G."/>
            <person name="Sonego P."/>
            <person name="Engelen K."/>
            <person name="Pertot I."/>
        </authorList>
    </citation>
    <scope>NUCLEOTIDE SEQUENCE [LARGE SCALE GENOMIC DNA]</scope>
    <source>
        <strain evidence="2 3">AZ78</strain>
    </source>
</reference>
<organism evidence="2 3">
    <name type="scientific">Lysobacter capsici AZ78</name>
    <dbReference type="NCBI Taxonomy" id="1444315"/>
    <lineage>
        <taxon>Bacteria</taxon>
        <taxon>Pseudomonadati</taxon>
        <taxon>Pseudomonadota</taxon>
        <taxon>Gammaproteobacteria</taxon>
        <taxon>Lysobacterales</taxon>
        <taxon>Lysobacteraceae</taxon>
        <taxon>Lysobacter</taxon>
    </lineage>
</organism>
<gene>
    <name evidence="2" type="ORF">AZ78_2375</name>
</gene>
<feature type="compositionally biased region" description="Basic residues" evidence="1">
    <location>
        <begin position="25"/>
        <end position="51"/>
    </location>
</feature>
<protein>
    <submittedName>
        <fullName evidence="2">Uncharacterized protein</fullName>
    </submittedName>
</protein>
<dbReference type="AlphaFoldDB" id="A0A108U943"/>
<evidence type="ECO:0000313" key="2">
    <source>
        <dbReference type="EMBL" id="KWS04825.1"/>
    </source>
</evidence>
<comment type="caution">
    <text evidence="2">The sequence shown here is derived from an EMBL/GenBank/DDBJ whole genome shotgun (WGS) entry which is preliminary data.</text>
</comment>
<dbReference type="Proteomes" id="UP000023435">
    <property type="component" value="Unassembled WGS sequence"/>
</dbReference>
<feature type="region of interest" description="Disordered" evidence="1">
    <location>
        <begin position="14"/>
        <end position="51"/>
    </location>
</feature>
<name>A0A108U943_9GAMM</name>
<evidence type="ECO:0000313" key="3">
    <source>
        <dbReference type="Proteomes" id="UP000023435"/>
    </source>
</evidence>
<dbReference type="EMBL" id="JAJA02000001">
    <property type="protein sequence ID" value="KWS04825.1"/>
    <property type="molecule type" value="Genomic_DNA"/>
</dbReference>
<keyword evidence="3" id="KW-1185">Reference proteome</keyword>
<evidence type="ECO:0000256" key="1">
    <source>
        <dbReference type="SAM" id="MobiDB-lite"/>
    </source>
</evidence>